<dbReference type="InterPro" id="IPR031304">
    <property type="entry name" value="SLT_2"/>
</dbReference>
<dbReference type="Gene3D" id="1.10.530.10">
    <property type="match status" value="1"/>
</dbReference>
<proteinExistence type="predicted"/>
<dbReference type="PANTHER" id="PTHR30163">
    <property type="entry name" value="MEMBRANE-BOUND LYTIC MUREIN TRANSGLYCOSYLASE B"/>
    <property type="match status" value="1"/>
</dbReference>
<dbReference type="EMBL" id="RKHL01000001">
    <property type="protein sequence ID" value="ROR82906.1"/>
    <property type="molecule type" value="Genomic_DNA"/>
</dbReference>
<evidence type="ECO:0000259" key="1">
    <source>
        <dbReference type="Pfam" id="PF13406"/>
    </source>
</evidence>
<dbReference type="InterPro" id="IPR023346">
    <property type="entry name" value="Lysozyme-like_dom_sf"/>
</dbReference>
<protein>
    <submittedName>
        <fullName evidence="2">Transglycosylase protein with SLT domain</fullName>
    </submittedName>
</protein>
<gene>
    <name evidence="2" type="ORF">EDD42_3007</name>
</gene>
<dbReference type="GO" id="GO:0008933">
    <property type="term" value="F:peptidoglycan lytic transglycosylase activity"/>
    <property type="evidence" value="ECO:0007669"/>
    <property type="project" value="TreeGrafter"/>
</dbReference>
<dbReference type="PROSITE" id="PS51257">
    <property type="entry name" value="PROKAR_LIPOPROTEIN"/>
    <property type="match status" value="1"/>
</dbReference>
<evidence type="ECO:0000313" key="2">
    <source>
        <dbReference type="EMBL" id="ROR82906.1"/>
    </source>
</evidence>
<keyword evidence="3" id="KW-1185">Reference proteome</keyword>
<evidence type="ECO:0000313" key="3">
    <source>
        <dbReference type="Proteomes" id="UP000266915"/>
    </source>
</evidence>
<reference evidence="2 3" key="1">
    <citation type="submission" date="2018-11" db="EMBL/GenBank/DDBJ databases">
        <title>Sequencing the genomes of 1000 actinobacteria strains.</title>
        <authorList>
            <person name="Klenk H.-P."/>
        </authorList>
    </citation>
    <scope>NUCLEOTIDE SEQUENCE [LARGE SCALE GENOMIC DNA]</scope>
    <source>
        <strain evidence="2 3">DSM 14012</strain>
    </source>
</reference>
<dbReference type="CDD" id="cd13399">
    <property type="entry name" value="Slt35-like"/>
    <property type="match status" value="1"/>
</dbReference>
<comment type="caution">
    <text evidence="2">The sequence shown here is derived from an EMBL/GenBank/DDBJ whole genome shotgun (WGS) entry which is preliminary data.</text>
</comment>
<feature type="domain" description="Transglycosylase SLT" evidence="1">
    <location>
        <begin position="167"/>
        <end position="210"/>
    </location>
</feature>
<accession>A0A3N2C5Y9</accession>
<dbReference type="GO" id="GO:0009253">
    <property type="term" value="P:peptidoglycan catabolic process"/>
    <property type="evidence" value="ECO:0007669"/>
    <property type="project" value="TreeGrafter"/>
</dbReference>
<dbReference type="Proteomes" id="UP000266915">
    <property type="component" value="Unassembled WGS sequence"/>
</dbReference>
<dbReference type="AlphaFoldDB" id="A0A3N2C5Y9"/>
<dbReference type="SUPFAM" id="SSF53955">
    <property type="entry name" value="Lysozyme-like"/>
    <property type="match status" value="1"/>
</dbReference>
<dbReference type="PANTHER" id="PTHR30163:SF8">
    <property type="entry name" value="LYTIC MUREIN TRANSGLYCOSYLASE"/>
    <property type="match status" value="1"/>
</dbReference>
<dbReference type="InterPro" id="IPR043426">
    <property type="entry name" value="MltB-like"/>
</dbReference>
<sequence>MRSPVKQDQRTIVGRRGALAGATLVIGVLALSGCAPEPDPVRYAVPVELPPKSDAPDGGVANVDLADPQWITEVAEASGIPERALRSYAGAAIRKAELTPECGIGWTTIAAVGFAESDHGRHDGSKLGEDGVVTPPIFGVPLTGGETEEITDTDQGVIDGDPVHDRAVGPFQFIPQSWENWGTDASGDGVLDPQNLDDAAMAAANYLCRASDYDMRTEDGWLSGIRAYNSSPEYLRRVAAAANEYAEAAPSDKR</sequence>
<dbReference type="Pfam" id="PF13406">
    <property type="entry name" value="SLT_2"/>
    <property type="match status" value="1"/>
</dbReference>
<organism evidence="2 3">
    <name type="scientific">Plantibacter flavus</name>
    <dbReference type="NCBI Taxonomy" id="150123"/>
    <lineage>
        <taxon>Bacteria</taxon>
        <taxon>Bacillati</taxon>
        <taxon>Actinomycetota</taxon>
        <taxon>Actinomycetes</taxon>
        <taxon>Micrococcales</taxon>
        <taxon>Microbacteriaceae</taxon>
        <taxon>Plantibacter</taxon>
    </lineage>
</organism>
<name>A0A3N2C5Y9_9MICO</name>